<dbReference type="Proteomes" id="UP000319949">
    <property type="component" value="Unassembled WGS sequence"/>
</dbReference>
<comment type="caution">
    <text evidence="3">The sequence shown here is derived from an EMBL/GenBank/DDBJ whole genome shotgun (WGS) entry which is preliminary data.</text>
</comment>
<proteinExistence type="predicted"/>
<accession>A0A560DB24</accession>
<dbReference type="AlphaFoldDB" id="A0A560DB24"/>
<dbReference type="GO" id="GO:0009103">
    <property type="term" value="P:lipopolysaccharide biosynthetic process"/>
    <property type="evidence" value="ECO:0007669"/>
    <property type="project" value="TreeGrafter"/>
</dbReference>
<reference evidence="3 4" key="1">
    <citation type="submission" date="2019-06" db="EMBL/GenBank/DDBJ databases">
        <title>Genomic Encyclopedia of Type Strains, Phase IV (KMG-V): Genome sequencing to study the core and pangenomes of soil and plant-associated prokaryotes.</title>
        <authorList>
            <person name="Whitman W."/>
        </authorList>
    </citation>
    <scope>NUCLEOTIDE SEQUENCE [LARGE SCALE GENOMIC DNA]</scope>
    <source>
        <strain evidence="3 4">BR 510</strain>
    </source>
</reference>
<dbReference type="PANTHER" id="PTHR46401">
    <property type="entry name" value="GLYCOSYLTRANSFERASE WBBK-RELATED"/>
    <property type="match status" value="1"/>
</dbReference>
<dbReference type="Pfam" id="PF00534">
    <property type="entry name" value="Glycos_transf_1"/>
    <property type="match status" value="1"/>
</dbReference>
<dbReference type="RefSeq" id="WP_145667619.1">
    <property type="nucleotide sequence ID" value="NZ_VITK01000008.1"/>
</dbReference>
<dbReference type="InterPro" id="IPR001296">
    <property type="entry name" value="Glyco_trans_1"/>
</dbReference>
<organism evidence="3 4">
    <name type="scientific">Bradyrhizobium stylosanthis</name>
    <dbReference type="NCBI Taxonomy" id="1803665"/>
    <lineage>
        <taxon>Bacteria</taxon>
        <taxon>Pseudomonadati</taxon>
        <taxon>Pseudomonadota</taxon>
        <taxon>Alphaproteobacteria</taxon>
        <taxon>Hyphomicrobiales</taxon>
        <taxon>Nitrobacteraceae</taxon>
        <taxon>Bradyrhizobium</taxon>
    </lineage>
</organism>
<dbReference type="SUPFAM" id="SSF53756">
    <property type="entry name" value="UDP-Glycosyltransferase/glycogen phosphorylase"/>
    <property type="match status" value="1"/>
</dbReference>
<evidence type="ECO:0000313" key="3">
    <source>
        <dbReference type="EMBL" id="TWA94304.1"/>
    </source>
</evidence>
<dbReference type="CDD" id="cd03809">
    <property type="entry name" value="GT4_MtfB-like"/>
    <property type="match status" value="1"/>
</dbReference>
<name>A0A560DB24_9BRAD</name>
<dbReference type="GO" id="GO:0016757">
    <property type="term" value="F:glycosyltransferase activity"/>
    <property type="evidence" value="ECO:0007669"/>
    <property type="project" value="InterPro"/>
</dbReference>
<dbReference type="EMBL" id="VITK01000008">
    <property type="protein sequence ID" value="TWA94304.1"/>
    <property type="molecule type" value="Genomic_DNA"/>
</dbReference>
<dbReference type="OrthoDB" id="9801609at2"/>
<evidence type="ECO:0000256" key="1">
    <source>
        <dbReference type="ARBA" id="ARBA00022679"/>
    </source>
</evidence>
<dbReference type="STRING" id="1803665.GCA_001641335_06391"/>
<evidence type="ECO:0000259" key="2">
    <source>
        <dbReference type="Pfam" id="PF00534"/>
    </source>
</evidence>
<dbReference type="PANTHER" id="PTHR46401:SF2">
    <property type="entry name" value="GLYCOSYLTRANSFERASE WBBK-RELATED"/>
    <property type="match status" value="1"/>
</dbReference>
<dbReference type="Gene3D" id="3.40.50.2000">
    <property type="entry name" value="Glycogen Phosphorylase B"/>
    <property type="match status" value="2"/>
</dbReference>
<protein>
    <submittedName>
        <fullName evidence="3">Glycosyltransferase involved in cell wall biosynthesis</fullName>
    </submittedName>
</protein>
<gene>
    <name evidence="3" type="ORF">FBZ96_10836</name>
</gene>
<sequence>MADVFLNGRFLSQSLSGVQRFAAEIVKAIDQLIDRQQLPAGLSDARWTLLVPSNAEERLALKHIRVESVGTRTGHAWDQIDLAMAARNGTLISLANSGPVLHRRHHIVIHDAQVFRHPEFFSRSYATFHRGLGWLYARTANIITVSKFSRSELSAVLGVAPDAITVCSNSAEHLAGVKPDPSILERFELGQGKYFLAIGSTKKNKNIRLATDAIKSIPATHRLVIVGGQDERVFRHSGPIADERVVRVGQISDEAIAALYQHAAALIFPSFYEGFGVPPLEAMLFGCPVIASDIAVLREICGDAAEFCSPTDPGQLSRLMLDRIEKGPLSAAEHQRQAGRLAQYTWTSSALALLNSI</sequence>
<keyword evidence="1 3" id="KW-0808">Transferase</keyword>
<keyword evidence="4" id="KW-1185">Reference proteome</keyword>
<evidence type="ECO:0000313" key="4">
    <source>
        <dbReference type="Proteomes" id="UP000319949"/>
    </source>
</evidence>
<feature type="domain" description="Glycosyl transferase family 1" evidence="2">
    <location>
        <begin position="191"/>
        <end position="334"/>
    </location>
</feature>